<reference evidence="2 3" key="1">
    <citation type="submission" date="2015-06" db="EMBL/GenBank/DDBJ databases">
        <title>Draft genome of the moderately acidophilic sulfate reducer Candidatus Desulfosporosinus acididurans strain M1.</title>
        <authorList>
            <person name="Poehlein A."/>
            <person name="Petzsch P."/>
            <person name="Johnson B.D."/>
            <person name="Schloemann M."/>
            <person name="Daniel R."/>
            <person name="Muehling M."/>
        </authorList>
    </citation>
    <scope>NUCLEOTIDE SEQUENCE [LARGE SCALE GENOMIC DNA]</scope>
    <source>
        <strain evidence="2 3">M1</strain>
    </source>
</reference>
<proteinExistence type="predicted"/>
<sequence>MFSAIIPAKNEEKSILAVLTTVLRLPVDYIILVLNGCTDQTLELARSIPDSRIHILFFSDPLGIDIPRAVGSLYARSLGVDGTLFIDGDMSGDIYQNLLSLITTVNSGVDVALTNCYPYITNRQKLANLVLKFRAKLNRELDLFKSLGLSTPTHGPHALSKRALLNIPSEAIAIPPLTLFWAKRLDLAIKVATSIPHQRLHSPRKHRGHARLIAETIIGDCLMGMALSQDLPSTRSLGKHQLLGYHPERRFDLLQTWEQSLKSRDIFYEQHVILPRTPVLACSSISSDETNV</sequence>
<dbReference type="InterPro" id="IPR029044">
    <property type="entry name" value="Nucleotide-diphossugar_trans"/>
</dbReference>
<dbReference type="Proteomes" id="UP000036356">
    <property type="component" value="Unassembled WGS sequence"/>
</dbReference>
<name>A0A0J1FW08_9FIRM</name>
<keyword evidence="3" id="KW-1185">Reference proteome</keyword>
<dbReference type="GO" id="GO:0016740">
    <property type="term" value="F:transferase activity"/>
    <property type="evidence" value="ECO:0007669"/>
    <property type="project" value="UniProtKB-KW"/>
</dbReference>
<evidence type="ECO:0000313" key="3">
    <source>
        <dbReference type="Proteomes" id="UP000036356"/>
    </source>
</evidence>
<feature type="domain" description="Glycosyltransferase 2-like" evidence="1">
    <location>
        <begin position="3"/>
        <end position="155"/>
    </location>
</feature>
<evidence type="ECO:0000313" key="2">
    <source>
        <dbReference type="EMBL" id="KLU67173.1"/>
    </source>
</evidence>
<dbReference type="RefSeq" id="WP_047809000.1">
    <property type="nucleotide sequence ID" value="NZ_LDZY01000003.1"/>
</dbReference>
<dbReference type="STRING" id="476652.DEAC_c11170"/>
<dbReference type="SUPFAM" id="SSF53448">
    <property type="entry name" value="Nucleotide-diphospho-sugar transferases"/>
    <property type="match status" value="1"/>
</dbReference>
<dbReference type="AlphaFoldDB" id="A0A0J1FW08"/>
<accession>A0A0J1FW08</accession>
<dbReference type="EMBL" id="LDZY01000003">
    <property type="protein sequence ID" value="KLU67173.1"/>
    <property type="molecule type" value="Genomic_DNA"/>
</dbReference>
<gene>
    <name evidence="2" type="ORF">DEAC_c11170</name>
</gene>
<dbReference type="InterPro" id="IPR001173">
    <property type="entry name" value="Glyco_trans_2-like"/>
</dbReference>
<dbReference type="PATRIC" id="fig|476652.3.peg.1141"/>
<dbReference type="Pfam" id="PF00535">
    <property type="entry name" value="Glycos_transf_2"/>
    <property type="match status" value="1"/>
</dbReference>
<dbReference type="Gene3D" id="3.90.550.10">
    <property type="entry name" value="Spore Coat Polysaccharide Biosynthesis Protein SpsA, Chain A"/>
    <property type="match status" value="1"/>
</dbReference>
<evidence type="ECO:0000259" key="1">
    <source>
        <dbReference type="Pfam" id="PF00535"/>
    </source>
</evidence>
<protein>
    <submittedName>
        <fullName evidence="2">Glycosyl transferase family 2</fullName>
    </submittedName>
</protein>
<organism evidence="2 3">
    <name type="scientific">Desulfosporosinus acididurans</name>
    <dbReference type="NCBI Taxonomy" id="476652"/>
    <lineage>
        <taxon>Bacteria</taxon>
        <taxon>Bacillati</taxon>
        <taxon>Bacillota</taxon>
        <taxon>Clostridia</taxon>
        <taxon>Eubacteriales</taxon>
        <taxon>Desulfitobacteriaceae</taxon>
        <taxon>Desulfosporosinus</taxon>
    </lineage>
</organism>
<keyword evidence="2" id="KW-0808">Transferase</keyword>
<comment type="caution">
    <text evidence="2">The sequence shown here is derived from an EMBL/GenBank/DDBJ whole genome shotgun (WGS) entry which is preliminary data.</text>
</comment>